<evidence type="ECO:0000259" key="4">
    <source>
        <dbReference type="Pfam" id="PF00676"/>
    </source>
</evidence>
<evidence type="ECO:0000256" key="3">
    <source>
        <dbReference type="ARBA" id="ARBA00023052"/>
    </source>
</evidence>
<protein>
    <recommendedName>
        <fullName evidence="4">Dehydrogenase E1 component domain-containing protein</fullName>
    </recommendedName>
</protein>
<comment type="cofactor">
    <cofactor evidence="1">
        <name>thiamine diphosphate</name>
        <dbReference type="ChEBI" id="CHEBI:58937"/>
    </cofactor>
</comment>
<dbReference type="PANTHER" id="PTHR11516:SF60">
    <property type="entry name" value="PYRUVATE DEHYDROGENASE E1 COMPONENT SUBUNIT ALPHA"/>
    <property type="match status" value="1"/>
</dbReference>
<dbReference type="InterPro" id="IPR050642">
    <property type="entry name" value="PDH_E1_Alpha_Subunit"/>
</dbReference>
<keyword evidence="2" id="KW-0560">Oxidoreductase</keyword>
<evidence type="ECO:0000256" key="2">
    <source>
        <dbReference type="ARBA" id="ARBA00023002"/>
    </source>
</evidence>
<keyword evidence="6" id="KW-1185">Reference proteome</keyword>
<evidence type="ECO:0000256" key="1">
    <source>
        <dbReference type="ARBA" id="ARBA00001964"/>
    </source>
</evidence>
<dbReference type="CDD" id="cd02000">
    <property type="entry name" value="TPP_E1_PDC_ADC_BCADC"/>
    <property type="match status" value="1"/>
</dbReference>
<accession>A0ABP8RUV1</accession>
<reference evidence="6" key="1">
    <citation type="journal article" date="2019" name="Int. J. Syst. Evol. Microbiol.">
        <title>The Global Catalogue of Microorganisms (GCM) 10K type strain sequencing project: providing services to taxonomists for standard genome sequencing and annotation.</title>
        <authorList>
            <consortium name="The Broad Institute Genomics Platform"/>
            <consortium name="The Broad Institute Genome Sequencing Center for Infectious Disease"/>
            <person name="Wu L."/>
            <person name="Ma J."/>
        </authorList>
    </citation>
    <scope>NUCLEOTIDE SEQUENCE [LARGE SCALE GENOMIC DNA]</scope>
    <source>
        <strain evidence="6">JCM 17906</strain>
    </source>
</reference>
<dbReference type="PANTHER" id="PTHR11516">
    <property type="entry name" value="PYRUVATE DEHYDROGENASE E1 COMPONENT, ALPHA SUBUNIT BACTERIAL AND ORGANELLAR"/>
    <property type="match status" value="1"/>
</dbReference>
<gene>
    <name evidence="5" type="ORF">GCM10023175_39980</name>
</gene>
<dbReference type="InterPro" id="IPR001017">
    <property type="entry name" value="DH_E1"/>
</dbReference>
<dbReference type="SUPFAM" id="SSF52518">
    <property type="entry name" value="Thiamin diphosphate-binding fold (THDP-binding)"/>
    <property type="match status" value="1"/>
</dbReference>
<dbReference type="EMBL" id="BAABGT010000055">
    <property type="protein sequence ID" value="GAA4550243.1"/>
    <property type="molecule type" value="Genomic_DNA"/>
</dbReference>
<evidence type="ECO:0000313" key="5">
    <source>
        <dbReference type="EMBL" id="GAA4550243.1"/>
    </source>
</evidence>
<name>A0ABP8RUV1_9PSEU</name>
<feature type="domain" description="Dehydrogenase E1 component" evidence="4">
    <location>
        <begin position="20"/>
        <end position="312"/>
    </location>
</feature>
<organism evidence="5 6">
    <name type="scientific">Pseudonocardia xishanensis</name>
    <dbReference type="NCBI Taxonomy" id="630995"/>
    <lineage>
        <taxon>Bacteria</taxon>
        <taxon>Bacillati</taxon>
        <taxon>Actinomycetota</taxon>
        <taxon>Actinomycetes</taxon>
        <taxon>Pseudonocardiales</taxon>
        <taxon>Pseudonocardiaceae</taxon>
        <taxon>Pseudonocardia</taxon>
    </lineage>
</organism>
<dbReference type="Proteomes" id="UP001501598">
    <property type="component" value="Unassembled WGS sequence"/>
</dbReference>
<sequence>MAHVVSEASPDAMLSDLRQMWRMRALEEKIRELRLGGQAVGSIHLAIGQEAIPQGACSVLGPDDAVFATYRGHTWALGCGVPAESIIAEVLGRATGISGGRGGSAYFTAPAHRFYGENSIVGAGAPMATGAALAGRFDGTGRVAITVFGDGAMNQGAVHEAMNFAAAYRLPVIFVCENNSWSELTPIDAMVGEPELVRRAAAYGMAGERIDGNDPQAVREEVGRAFDRAREGGGPTLVEAVTARLVGHYVGDAEQYRRPGELDQAREREPITVLAARLADHGVGAEVIAAAERDARAEMDTAAAAALDAALPDPATAKDHLYV</sequence>
<dbReference type="RefSeq" id="WP_345420576.1">
    <property type="nucleotide sequence ID" value="NZ_BAABGT010000055.1"/>
</dbReference>
<dbReference type="Pfam" id="PF00676">
    <property type="entry name" value="E1_dh"/>
    <property type="match status" value="1"/>
</dbReference>
<dbReference type="InterPro" id="IPR029061">
    <property type="entry name" value="THDP-binding"/>
</dbReference>
<keyword evidence="3" id="KW-0786">Thiamine pyrophosphate</keyword>
<evidence type="ECO:0000313" key="6">
    <source>
        <dbReference type="Proteomes" id="UP001501598"/>
    </source>
</evidence>
<comment type="caution">
    <text evidence="5">The sequence shown here is derived from an EMBL/GenBank/DDBJ whole genome shotgun (WGS) entry which is preliminary data.</text>
</comment>
<dbReference type="Gene3D" id="3.40.50.970">
    <property type="match status" value="1"/>
</dbReference>
<proteinExistence type="predicted"/>